<gene>
    <name evidence="2" type="ORF">M422DRAFT_259245</name>
</gene>
<evidence type="ECO:0000313" key="3">
    <source>
        <dbReference type="Proteomes" id="UP000054279"/>
    </source>
</evidence>
<dbReference type="AlphaFoldDB" id="A0A0C9UT84"/>
<accession>A0A0C9UT84</accession>
<reference evidence="2 3" key="1">
    <citation type="submission" date="2014-06" db="EMBL/GenBank/DDBJ databases">
        <title>Evolutionary Origins and Diversification of the Mycorrhizal Mutualists.</title>
        <authorList>
            <consortium name="DOE Joint Genome Institute"/>
            <consortium name="Mycorrhizal Genomics Consortium"/>
            <person name="Kohler A."/>
            <person name="Kuo A."/>
            <person name="Nagy L.G."/>
            <person name="Floudas D."/>
            <person name="Copeland A."/>
            <person name="Barry K.W."/>
            <person name="Cichocki N."/>
            <person name="Veneault-Fourrey C."/>
            <person name="LaButti K."/>
            <person name="Lindquist E.A."/>
            <person name="Lipzen A."/>
            <person name="Lundell T."/>
            <person name="Morin E."/>
            <person name="Murat C."/>
            <person name="Riley R."/>
            <person name="Ohm R."/>
            <person name="Sun H."/>
            <person name="Tunlid A."/>
            <person name="Henrissat B."/>
            <person name="Grigoriev I.V."/>
            <person name="Hibbett D.S."/>
            <person name="Martin F."/>
        </authorList>
    </citation>
    <scope>NUCLEOTIDE SEQUENCE [LARGE SCALE GENOMIC DNA]</scope>
    <source>
        <strain evidence="2 3">SS14</strain>
    </source>
</reference>
<feature type="region of interest" description="Disordered" evidence="1">
    <location>
        <begin position="125"/>
        <end position="148"/>
    </location>
</feature>
<feature type="compositionally biased region" description="Low complexity" evidence="1">
    <location>
        <begin position="125"/>
        <end position="139"/>
    </location>
</feature>
<proteinExistence type="predicted"/>
<dbReference type="EMBL" id="KN837163">
    <property type="protein sequence ID" value="KIJ38094.1"/>
    <property type="molecule type" value="Genomic_DNA"/>
</dbReference>
<keyword evidence="3" id="KW-1185">Reference proteome</keyword>
<evidence type="ECO:0000313" key="2">
    <source>
        <dbReference type="EMBL" id="KIJ38094.1"/>
    </source>
</evidence>
<sequence length="158" mass="18506">MEFTECPDDAPGAFPPILRGLEEDPCSCPQGIHPLTFPSRLHPIPYQPPPHPAYYSVQPPPIPTHHLLRTLRWGYGRYEDAEERMRISPARRTIALAFLQWVWMEGQMLFRLSFYVALTDRHIQPQQPNRNSQSQCQQRPPNPPSLRVWEEVREWEEG</sequence>
<dbReference type="HOGENOM" id="CLU_1670525_0_0_1"/>
<evidence type="ECO:0000256" key="1">
    <source>
        <dbReference type="SAM" id="MobiDB-lite"/>
    </source>
</evidence>
<name>A0A0C9UT84_SPHS4</name>
<dbReference type="Proteomes" id="UP000054279">
    <property type="component" value="Unassembled WGS sequence"/>
</dbReference>
<protein>
    <submittedName>
        <fullName evidence="2">Uncharacterized protein</fullName>
    </submittedName>
</protein>
<organism evidence="2 3">
    <name type="scientific">Sphaerobolus stellatus (strain SS14)</name>
    <dbReference type="NCBI Taxonomy" id="990650"/>
    <lineage>
        <taxon>Eukaryota</taxon>
        <taxon>Fungi</taxon>
        <taxon>Dikarya</taxon>
        <taxon>Basidiomycota</taxon>
        <taxon>Agaricomycotina</taxon>
        <taxon>Agaricomycetes</taxon>
        <taxon>Phallomycetidae</taxon>
        <taxon>Geastrales</taxon>
        <taxon>Sphaerobolaceae</taxon>
        <taxon>Sphaerobolus</taxon>
    </lineage>
</organism>